<sequence length="172" mass="19081">MRFVGTCYRAHDPRWAFKPTSGDGAAIRGARFNPKGVPALYLALSIMTAVKEANQGFAHRIDPCVLCSYNIDCENVFDLTTEEGRAAHSVSMEEMACSWATALAEGRRPASWSIYDRLDARGTAGILVPSFAPRAEADDRNLVLWKWGPDLPRQVNVNDPSGRLPQDQLSWR</sequence>
<proteinExistence type="predicted"/>
<evidence type="ECO:0000313" key="3">
    <source>
        <dbReference type="Proteomes" id="UP000006180"/>
    </source>
</evidence>
<dbReference type="AlphaFoldDB" id="I3X699"/>
<reference evidence="2 3" key="1">
    <citation type="journal article" date="2012" name="J. Bacteriol.">
        <title>Complete genome sequence of the broad-host-range strain Sinorhizobium fredii USDA257.</title>
        <authorList>
            <person name="Schuldes J."/>
            <person name="Rodriguez Orbegoso M."/>
            <person name="Schmeisser C."/>
            <person name="Krishnan H.B."/>
            <person name="Daniel R."/>
            <person name="Streit W.R."/>
        </authorList>
    </citation>
    <scope>NUCLEOTIDE SEQUENCE [LARGE SCALE GENOMIC DNA]</scope>
    <source>
        <strain evidence="2 3">USDA 257</strain>
    </source>
</reference>
<dbReference type="EMBL" id="CP003563">
    <property type="protein sequence ID" value="AFL51405.1"/>
    <property type="molecule type" value="Genomic_DNA"/>
</dbReference>
<dbReference type="HOGENOM" id="CLU_124383_1_0_5"/>
<dbReference type="RefSeq" id="WP_014763567.1">
    <property type="nucleotide sequence ID" value="NC_018000.1"/>
</dbReference>
<dbReference type="STRING" id="1185652.USDA257_c28340"/>
<organism evidence="2 3">
    <name type="scientific">Sinorhizobium fredii (strain USDA 257)</name>
    <dbReference type="NCBI Taxonomy" id="1185652"/>
    <lineage>
        <taxon>Bacteria</taxon>
        <taxon>Pseudomonadati</taxon>
        <taxon>Pseudomonadota</taxon>
        <taxon>Alphaproteobacteria</taxon>
        <taxon>Hyphomicrobiales</taxon>
        <taxon>Rhizobiaceae</taxon>
        <taxon>Sinorhizobium/Ensifer group</taxon>
        <taxon>Sinorhizobium</taxon>
    </lineage>
</organism>
<gene>
    <name evidence="2" type="ORF">USDA257_c28340</name>
</gene>
<dbReference type="eggNOG" id="COG5654">
    <property type="taxonomic scope" value="Bacteria"/>
</dbReference>
<dbReference type="KEGG" id="sfd:USDA257_c28340"/>
<evidence type="ECO:0000259" key="1">
    <source>
        <dbReference type="SMART" id="SM00953"/>
    </source>
</evidence>
<protein>
    <recommendedName>
        <fullName evidence="1">RES domain-containing protein</fullName>
    </recommendedName>
</protein>
<dbReference type="Pfam" id="PF08808">
    <property type="entry name" value="RES"/>
    <property type="match status" value="1"/>
</dbReference>
<dbReference type="Proteomes" id="UP000006180">
    <property type="component" value="Chromosome"/>
</dbReference>
<feature type="domain" description="RES" evidence="1">
    <location>
        <begin position="19"/>
        <end position="158"/>
    </location>
</feature>
<evidence type="ECO:0000313" key="2">
    <source>
        <dbReference type="EMBL" id="AFL51405.1"/>
    </source>
</evidence>
<dbReference type="SMART" id="SM00953">
    <property type="entry name" value="RES"/>
    <property type="match status" value="1"/>
</dbReference>
<accession>I3X699</accession>
<dbReference type="PATRIC" id="fig|1185652.3.peg.2947"/>
<dbReference type="InterPro" id="IPR014914">
    <property type="entry name" value="RES_dom"/>
</dbReference>
<name>I3X699_SINF2</name>